<evidence type="ECO:0008006" key="4">
    <source>
        <dbReference type="Google" id="ProtNLM"/>
    </source>
</evidence>
<dbReference type="InterPro" id="IPR010021">
    <property type="entry name" value="PGPP1/Gep4"/>
</dbReference>
<dbReference type="InterPro" id="IPR027706">
    <property type="entry name" value="PGP_Pase"/>
</dbReference>
<dbReference type="NCBIfam" id="TIGR01668">
    <property type="entry name" value="YqeG_hyp_ppase"/>
    <property type="match status" value="1"/>
</dbReference>
<sequence>MQSASAILWPDCHCPIPSFLIDFGLSPKFTPSSLPLPLPRRREPYRKLCSLTAPATNNCSKEQLGVSQSNRSGSRSSPHRPHSYSVLDEFHSSAGLTVFVSHNPVDGTESPGEGRATVDEFEVGVHTALCSNMWWPDLRAAFGQRISFEGIVSAARVLLRDRHLALPHMAVPDIRYIDWVELRKRGFKGVVFDKDNTITVPYSLALWAPLGPSMEECKSVFGNDIAVFSNSAGLREYDYNGSKARALERAIGIKVVRHRVKKPAGTAEEIENHFGCTSSQLIMVGDRTFTDIVYGNRNDFLTILTKPLSTAEEPFIVRQVRKLEMAILNYWLRRGIKPTAHYLLPDPTECVKDNPLVS</sequence>
<dbReference type="PANTHER" id="PTHR19288">
    <property type="entry name" value="4-NITROPHENYLPHOSPHATASE-RELATED"/>
    <property type="match status" value="1"/>
</dbReference>
<evidence type="ECO:0000313" key="2">
    <source>
        <dbReference type="EMBL" id="CAI0461339.1"/>
    </source>
</evidence>
<dbReference type="SUPFAM" id="SSF56784">
    <property type="entry name" value="HAD-like"/>
    <property type="match status" value="1"/>
</dbReference>
<accession>A0AAV0NRI7</accession>
<dbReference type="InterPro" id="IPR006549">
    <property type="entry name" value="HAD-SF_hydro_IIIA"/>
</dbReference>
<gene>
    <name evidence="2" type="ORF">LITE_LOCUS34888</name>
</gene>
<organism evidence="2 3">
    <name type="scientific">Linum tenue</name>
    <dbReference type="NCBI Taxonomy" id="586396"/>
    <lineage>
        <taxon>Eukaryota</taxon>
        <taxon>Viridiplantae</taxon>
        <taxon>Streptophyta</taxon>
        <taxon>Embryophyta</taxon>
        <taxon>Tracheophyta</taxon>
        <taxon>Spermatophyta</taxon>
        <taxon>Magnoliopsida</taxon>
        <taxon>eudicotyledons</taxon>
        <taxon>Gunneridae</taxon>
        <taxon>Pentapetalae</taxon>
        <taxon>rosids</taxon>
        <taxon>fabids</taxon>
        <taxon>Malpighiales</taxon>
        <taxon>Linaceae</taxon>
        <taxon>Linum</taxon>
    </lineage>
</organism>
<dbReference type="GO" id="GO:0005737">
    <property type="term" value="C:cytoplasm"/>
    <property type="evidence" value="ECO:0007669"/>
    <property type="project" value="TreeGrafter"/>
</dbReference>
<dbReference type="AlphaFoldDB" id="A0AAV0NRI7"/>
<feature type="compositionally biased region" description="Low complexity" evidence="1">
    <location>
        <begin position="67"/>
        <end position="76"/>
    </location>
</feature>
<evidence type="ECO:0000313" key="3">
    <source>
        <dbReference type="Proteomes" id="UP001154282"/>
    </source>
</evidence>
<proteinExistence type="predicted"/>
<dbReference type="EMBL" id="CAMGYJ010000008">
    <property type="protein sequence ID" value="CAI0461339.1"/>
    <property type="molecule type" value="Genomic_DNA"/>
</dbReference>
<feature type="region of interest" description="Disordered" evidence="1">
    <location>
        <begin position="60"/>
        <end position="83"/>
    </location>
</feature>
<reference evidence="2" key="1">
    <citation type="submission" date="2022-08" db="EMBL/GenBank/DDBJ databases">
        <authorList>
            <person name="Gutierrez-Valencia J."/>
        </authorList>
    </citation>
    <scope>NUCLEOTIDE SEQUENCE</scope>
</reference>
<dbReference type="FunFam" id="3.40.50.1000:FF:000148">
    <property type="entry name" value="Haloacid dehalogenase superfamily protein"/>
    <property type="match status" value="1"/>
</dbReference>
<dbReference type="Gene3D" id="3.40.50.1000">
    <property type="entry name" value="HAD superfamily/HAD-like"/>
    <property type="match status" value="1"/>
</dbReference>
<dbReference type="InterPro" id="IPR036412">
    <property type="entry name" value="HAD-like_sf"/>
</dbReference>
<name>A0AAV0NRI7_9ROSI</name>
<keyword evidence="3" id="KW-1185">Reference proteome</keyword>
<dbReference type="Pfam" id="PF09419">
    <property type="entry name" value="PGP_phosphatase"/>
    <property type="match status" value="1"/>
</dbReference>
<protein>
    <recommendedName>
        <fullName evidence="4">Haloacid dehalogenase superfamily protein</fullName>
    </recommendedName>
</protein>
<dbReference type="InterPro" id="IPR023214">
    <property type="entry name" value="HAD_sf"/>
</dbReference>
<dbReference type="GO" id="GO:0008962">
    <property type="term" value="F:phosphatidylglycerophosphatase activity"/>
    <property type="evidence" value="ECO:0007669"/>
    <property type="project" value="InterPro"/>
</dbReference>
<comment type="caution">
    <text evidence="2">The sequence shown here is derived from an EMBL/GenBank/DDBJ whole genome shotgun (WGS) entry which is preliminary data.</text>
</comment>
<dbReference type="Proteomes" id="UP001154282">
    <property type="component" value="Unassembled WGS sequence"/>
</dbReference>
<dbReference type="NCBIfam" id="TIGR01662">
    <property type="entry name" value="HAD-SF-IIIA"/>
    <property type="match status" value="1"/>
</dbReference>
<evidence type="ECO:0000256" key="1">
    <source>
        <dbReference type="SAM" id="MobiDB-lite"/>
    </source>
</evidence>
<dbReference type="PANTHER" id="PTHR19288:SF25">
    <property type="entry name" value="PHOSPHATIDYLGLYCEROPHOSPHATASE GEP4, MITOCHONDRIAL"/>
    <property type="match status" value="1"/>
</dbReference>